<dbReference type="OrthoDB" id="9814751at2"/>
<organism evidence="3 4">
    <name type="scientific">Pseudomonas cavernae</name>
    <dbReference type="NCBI Taxonomy" id="2320867"/>
    <lineage>
        <taxon>Bacteria</taxon>
        <taxon>Pseudomonadati</taxon>
        <taxon>Pseudomonadota</taxon>
        <taxon>Gammaproteobacteria</taxon>
        <taxon>Pseudomonadales</taxon>
        <taxon>Pseudomonadaceae</taxon>
        <taxon>Pseudomonas</taxon>
    </lineage>
</organism>
<dbReference type="InterPro" id="IPR001387">
    <property type="entry name" value="Cro/C1-type_HTH"/>
</dbReference>
<dbReference type="InterPro" id="IPR010982">
    <property type="entry name" value="Lambda_DNA-bd_dom_sf"/>
</dbReference>
<dbReference type="GO" id="GO:0005829">
    <property type="term" value="C:cytosol"/>
    <property type="evidence" value="ECO:0007669"/>
    <property type="project" value="TreeGrafter"/>
</dbReference>
<dbReference type="AlphaFoldDB" id="A0A385Z4I1"/>
<evidence type="ECO:0000256" key="1">
    <source>
        <dbReference type="ARBA" id="ARBA00023125"/>
    </source>
</evidence>
<dbReference type="InterPro" id="IPR013096">
    <property type="entry name" value="Cupin_2"/>
</dbReference>
<name>A0A385Z4I1_9PSED</name>
<sequence>MSAKKATALDEITLTSTTRRVGEAIRELRKSRNLTISQLAKALDRSAGHVSQIERGLSQPTLKDLYAVSTALNVTLSWFLHDQPDATDDEQDLIVRRNRRRSMDQNGLLSEVLTPQLNHRFEFMQTTFAPLVETELKSIQNPGTECGLILKGQLELWVNDRYFLLEEGDSYWFKRDQQYRSRNPSSDSPTIVVWVVSYSFS</sequence>
<dbReference type="GO" id="GO:0003677">
    <property type="term" value="F:DNA binding"/>
    <property type="evidence" value="ECO:0007669"/>
    <property type="project" value="UniProtKB-KW"/>
</dbReference>
<accession>A0A385Z4I1</accession>
<dbReference type="SUPFAM" id="SSF51182">
    <property type="entry name" value="RmlC-like cupins"/>
    <property type="match status" value="1"/>
</dbReference>
<gene>
    <name evidence="3" type="ORF">D3880_11755</name>
</gene>
<dbReference type="CDD" id="cd02209">
    <property type="entry name" value="cupin_XRE_C"/>
    <property type="match status" value="1"/>
</dbReference>
<feature type="domain" description="HTH cro/C1-type" evidence="2">
    <location>
        <begin position="25"/>
        <end position="79"/>
    </location>
</feature>
<dbReference type="PANTHER" id="PTHR46797">
    <property type="entry name" value="HTH-TYPE TRANSCRIPTIONAL REGULATOR"/>
    <property type="match status" value="1"/>
</dbReference>
<keyword evidence="1" id="KW-0238">DNA-binding</keyword>
<dbReference type="InterPro" id="IPR011051">
    <property type="entry name" value="RmlC_Cupin_sf"/>
</dbReference>
<evidence type="ECO:0000313" key="3">
    <source>
        <dbReference type="EMBL" id="AYC32997.1"/>
    </source>
</evidence>
<reference evidence="4" key="1">
    <citation type="submission" date="2018-09" db="EMBL/GenBank/DDBJ databases">
        <authorList>
            <person name="Zhu H."/>
        </authorList>
    </citation>
    <scope>NUCLEOTIDE SEQUENCE [LARGE SCALE GENOMIC DNA]</scope>
    <source>
        <strain evidence="4">K2W31S-8</strain>
    </source>
</reference>
<dbReference type="PROSITE" id="PS50943">
    <property type="entry name" value="HTH_CROC1"/>
    <property type="match status" value="1"/>
</dbReference>
<protein>
    <submittedName>
        <fullName evidence="3">XRE family transcriptional regulator</fullName>
    </submittedName>
</protein>
<dbReference type="RefSeq" id="WP_119893616.1">
    <property type="nucleotide sequence ID" value="NZ_CP032419.1"/>
</dbReference>
<dbReference type="Pfam" id="PF01381">
    <property type="entry name" value="HTH_3"/>
    <property type="match status" value="1"/>
</dbReference>
<dbReference type="KEGG" id="pcav:D3880_11755"/>
<dbReference type="CDD" id="cd00093">
    <property type="entry name" value="HTH_XRE"/>
    <property type="match status" value="1"/>
</dbReference>
<proteinExistence type="predicted"/>
<evidence type="ECO:0000259" key="2">
    <source>
        <dbReference type="PROSITE" id="PS50943"/>
    </source>
</evidence>
<dbReference type="GO" id="GO:0003700">
    <property type="term" value="F:DNA-binding transcription factor activity"/>
    <property type="evidence" value="ECO:0007669"/>
    <property type="project" value="TreeGrafter"/>
</dbReference>
<dbReference type="EMBL" id="CP032419">
    <property type="protein sequence ID" value="AYC32997.1"/>
    <property type="molecule type" value="Genomic_DNA"/>
</dbReference>
<dbReference type="Proteomes" id="UP000265560">
    <property type="component" value="Chromosome"/>
</dbReference>
<dbReference type="SUPFAM" id="SSF47413">
    <property type="entry name" value="lambda repressor-like DNA-binding domains"/>
    <property type="match status" value="1"/>
</dbReference>
<keyword evidence="4" id="KW-1185">Reference proteome</keyword>
<dbReference type="InterPro" id="IPR014710">
    <property type="entry name" value="RmlC-like_jellyroll"/>
</dbReference>
<dbReference type="Gene3D" id="2.60.120.10">
    <property type="entry name" value="Jelly Rolls"/>
    <property type="match status" value="1"/>
</dbReference>
<dbReference type="Pfam" id="PF07883">
    <property type="entry name" value="Cupin_2"/>
    <property type="match status" value="1"/>
</dbReference>
<dbReference type="SMART" id="SM00530">
    <property type="entry name" value="HTH_XRE"/>
    <property type="match status" value="1"/>
</dbReference>
<dbReference type="PANTHER" id="PTHR46797:SF2">
    <property type="entry name" value="TRANSCRIPTIONAL REGULATOR"/>
    <property type="match status" value="1"/>
</dbReference>
<evidence type="ECO:0000313" key="4">
    <source>
        <dbReference type="Proteomes" id="UP000265560"/>
    </source>
</evidence>
<dbReference type="Gene3D" id="1.10.260.40">
    <property type="entry name" value="lambda repressor-like DNA-binding domains"/>
    <property type="match status" value="1"/>
</dbReference>
<dbReference type="InterPro" id="IPR050807">
    <property type="entry name" value="TransReg_Diox_bact_type"/>
</dbReference>